<accession>A0A2U1M9K4</accession>
<dbReference type="OrthoDB" id="1914915at2759"/>
<dbReference type="PANTHER" id="PTHR47718">
    <property type="entry name" value="OS01G0519700 PROTEIN"/>
    <property type="match status" value="1"/>
</dbReference>
<dbReference type="EMBL" id="PKPP01006036">
    <property type="protein sequence ID" value="PWA57925.1"/>
    <property type="molecule type" value="Genomic_DNA"/>
</dbReference>
<organism evidence="1 2">
    <name type="scientific">Artemisia annua</name>
    <name type="common">Sweet wormwood</name>
    <dbReference type="NCBI Taxonomy" id="35608"/>
    <lineage>
        <taxon>Eukaryota</taxon>
        <taxon>Viridiplantae</taxon>
        <taxon>Streptophyta</taxon>
        <taxon>Embryophyta</taxon>
        <taxon>Tracheophyta</taxon>
        <taxon>Spermatophyta</taxon>
        <taxon>Magnoliopsida</taxon>
        <taxon>eudicotyledons</taxon>
        <taxon>Gunneridae</taxon>
        <taxon>Pentapetalae</taxon>
        <taxon>asterids</taxon>
        <taxon>campanulids</taxon>
        <taxon>Asterales</taxon>
        <taxon>Asteraceae</taxon>
        <taxon>Asteroideae</taxon>
        <taxon>Anthemideae</taxon>
        <taxon>Artemisiinae</taxon>
        <taxon>Artemisia</taxon>
    </lineage>
</organism>
<sequence>MVENKVEKTVGLTEDMTETVVDFYKSKMEVEFSCMHYEAYGLLCWHIFYMLRMNNIKEFPRKYLNKWWLKNAKPFQYALTRIIGESGSSLQSEVLNLYEIFESTVDRLVHDMDKLKIYRVQMKELLTKVETEIPSVPKMNPKDVLTSTLGVKESKKIKIRSGILHQSVTKGSGIHSSWNSRVEIEKEESNKRRTCSVCRAKEGHNSRTVEYT</sequence>
<protein>
    <submittedName>
        <fullName evidence="1">Zinc finger, SWIM-type, FHY3/FAR1 family</fullName>
    </submittedName>
</protein>
<proteinExistence type="predicted"/>
<evidence type="ECO:0000313" key="1">
    <source>
        <dbReference type="EMBL" id="PWA57925.1"/>
    </source>
</evidence>
<dbReference type="Proteomes" id="UP000245207">
    <property type="component" value="Unassembled WGS sequence"/>
</dbReference>
<keyword evidence="2" id="KW-1185">Reference proteome</keyword>
<reference evidence="1 2" key="1">
    <citation type="journal article" date="2018" name="Mol. Plant">
        <title>The genome of Artemisia annua provides insight into the evolution of Asteraceae family and artemisinin biosynthesis.</title>
        <authorList>
            <person name="Shen Q."/>
            <person name="Zhang L."/>
            <person name="Liao Z."/>
            <person name="Wang S."/>
            <person name="Yan T."/>
            <person name="Shi P."/>
            <person name="Liu M."/>
            <person name="Fu X."/>
            <person name="Pan Q."/>
            <person name="Wang Y."/>
            <person name="Lv Z."/>
            <person name="Lu X."/>
            <person name="Zhang F."/>
            <person name="Jiang W."/>
            <person name="Ma Y."/>
            <person name="Chen M."/>
            <person name="Hao X."/>
            <person name="Li L."/>
            <person name="Tang Y."/>
            <person name="Lv G."/>
            <person name="Zhou Y."/>
            <person name="Sun X."/>
            <person name="Brodelius P.E."/>
            <person name="Rose J.K.C."/>
            <person name="Tang K."/>
        </authorList>
    </citation>
    <scope>NUCLEOTIDE SEQUENCE [LARGE SCALE GENOMIC DNA]</scope>
    <source>
        <strain evidence="2">cv. Huhao1</strain>
        <tissue evidence="1">Leaf</tissue>
    </source>
</reference>
<evidence type="ECO:0000313" key="2">
    <source>
        <dbReference type="Proteomes" id="UP000245207"/>
    </source>
</evidence>
<gene>
    <name evidence="1" type="ORF">CTI12_AA404740</name>
</gene>
<dbReference type="AlphaFoldDB" id="A0A2U1M9K4"/>
<dbReference type="PANTHER" id="PTHR47718:SF17">
    <property type="entry name" value="PROTEIN FAR1-RELATED SEQUENCE 5-LIKE"/>
    <property type="match status" value="1"/>
</dbReference>
<comment type="caution">
    <text evidence="1">The sequence shown here is derived from an EMBL/GenBank/DDBJ whole genome shotgun (WGS) entry which is preliminary data.</text>
</comment>
<name>A0A2U1M9K4_ARTAN</name>